<evidence type="ECO:0000313" key="1">
    <source>
        <dbReference type="EMBL" id="ADN08234.1"/>
    </source>
</evidence>
<dbReference type="KEGG" id="sua:Saut_0185"/>
<organism evidence="1 2">
    <name type="scientific">Sulfurimonas autotrophica (strain ATCC BAA-671 / DSM 16294 / JCM 11897 / OK10)</name>
    <dbReference type="NCBI Taxonomy" id="563040"/>
    <lineage>
        <taxon>Bacteria</taxon>
        <taxon>Pseudomonadati</taxon>
        <taxon>Campylobacterota</taxon>
        <taxon>Epsilonproteobacteria</taxon>
        <taxon>Campylobacterales</taxon>
        <taxon>Sulfurimonadaceae</taxon>
        <taxon>Sulfurimonas</taxon>
    </lineage>
</organism>
<name>E0UTD1_SULAO</name>
<protein>
    <submittedName>
        <fullName evidence="1">Uncharacterized protein</fullName>
    </submittedName>
</protein>
<sequence>MSLNDKNQEYELVGAIFTPGIRNIFKLKKGK</sequence>
<keyword evidence="2" id="KW-1185">Reference proteome</keyword>
<dbReference type="Proteomes" id="UP000007803">
    <property type="component" value="Chromosome"/>
</dbReference>
<evidence type="ECO:0000313" key="2">
    <source>
        <dbReference type="Proteomes" id="UP000007803"/>
    </source>
</evidence>
<gene>
    <name evidence="1" type="ordered locus">Saut_0185</name>
</gene>
<dbReference type="AlphaFoldDB" id="E0UTD1"/>
<reference evidence="2" key="1">
    <citation type="journal article" date="2010" name="Stand. Genomic Sci.">
        <title>Complete genome sequence of Sulfurimonas autotrophica type strain (OK10).</title>
        <authorList>
            <person name="Sikorski J."/>
            <person name="Munk C."/>
            <person name="Lapidus A."/>
            <person name="Djao O."/>
            <person name="Lucas S."/>
            <person name="Glavina Del Rio T."/>
            <person name="Nolan M."/>
            <person name="Tice H."/>
            <person name="Han C."/>
            <person name="Cheng J."/>
            <person name="Tapia R."/>
            <person name="Goodwin L."/>
            <person name="Pitluck S."/>
            <person name="Liolios K."/>
            <person name="Ivanova N."/>
            <person name="Mavromatis K."/>
            <person name="Mikhailova N."/>
            <person name="Pati A."/>
            <person name="Sims D."/>
            <person name="Meincke L."/>
            <person name="Brettin T."/>
            <person name="Detter J."/>
            <person name="Chen A."/>
            <person name="Palaniappan K."/>
            <person name="Land M."/>
            <person name="Hauser L."/>
            <person name="Chang Y."/>
            <person name="Jeffries C."/>
            <person name="Rohde M."/>
            <person name="Lang E."/>
            <person name="Spring S."/>
            <person name="Goker M."/>
            <person name="Woyke T."/>
            <person name="Bristow J."/>
            <person name="Eisen J."/>
            <person name="Markowitz V."/>
            <person name="Hugenholtz P."/>
            <person name="Kyrpides N."/>
            <person name="Klenk H."/>
        </authorList>
    </citation>
    <scope>NUCLEOTIDE SEQUENCE [LARGE SCALE GENOMIC DNA]</scope>
    <source>
        <strain evidence="2">ATCC BAA-671 / DSM 16294 / JCM 11897 / OK10</strain>
    </source>
</reference>
<accession>E0UTD1</accession>
<dbReference type="STRING" id="563040.Saut_0185"/>
<proteinExistence type="predicted"/>
<dbReference type="EMBL" id="CP002205">
    <property type="protein sequence ID" value="ADN08234.1"/>
    <property type="molecule type" value="Genomic_DNA"/>
</dbReference>
<dbReference type="HOGENOM" id="CLU_3398872_0_0_7"/>